<dbReference type="PANTHER" id="PTHR33223">
    <property type="entry name" value="CCHC-TYPE DOMAIN-CONTAINING PROTEIN"/>
    <property type="match status" value="1"/>
</dbReference>
<dbReference type="OrthoDB" id="695472at2759"/>
<dbReference type="Pfam" id="PF03732">
    <property type="entry name" value="Retrotrans_gag"/>
    <property type="match status" value="1"/>
</dbReference>
<feature type="compositionally biased region" description="Basic residues" evidence="1">
    <location>
        <begin position="66"/>
        <end position="75"/>
    </location>
</feature>
<evidence type="ECO:0000259" key="2">
    <source>
        <dbReference type="Pfam" id="PF03732"/>
    </source>
</evidence>
<feature type="region of interest" description="Disordered" evidence="1">
    <location>
        <begin position="227"/>
        <end position="286"/>
    </location>
</feature>
<dbReference type="PANTHER" id="PTHR33223:SF6">
    <property type="entry name" value="CCHC-TYPE DOMAIN-CONTAINING PROTEIN"/>
    <property type="match status" value="1"/>
</dbReference>
<evidence type="ECO:0000313" key="3">
    <source>
        <dbReference type="EMBL" id="CAD6258844.1"/>
    </source>
</evidence>
<protein>
    <recommendedName>
        <fullName evidence="2">Retrotransposon gag domain-containing protein</fullName>
    </recommendedName>
</protein>
<dbReference type="InterPro" id="IPR005162">
    <property type="entry name" value="Retrotrans_gag_dom"/>
</dbReference>
<feature type="domain" description="Retrotransposon gag" evidence="2">
    <location>
        <begin position="109"/>
        <end position="197"/>
    </location>
</feature>
<keyword evidence="4" id="KW-1185">Reference proteome</keyword>
<feature type="compositionally biased region" description="Basic and acidic residues" evidence="1">
    <location>
        <begin position="42"/>
        <end position="58"/>
    </location>
</feature>
<comment type="caution">
    <text evidence="3">The sequence shown here is derived from an EMBL/GenBank/DDBJ whole genome shotgun (WGS) entry which is preliminary data.</text>
</comment>
<reference evidence="3" key="1">
    <citation type="submission" date="2020-10" db="EMBL/GenBank/DDBJ databases">
        <authorList>
            <person name="Han B."/>
            <person name="Lu T."/>
            <person name="Zhao Q."/>
            <person name="Huang X."/>
            <person name="Zhao Y."/>
        </authorList>
    </citation>
    <scope>NUCLEOTIDE SEQUENCE</scope>
</reference>
<feature type="compositionally biased region" description="Pro residues" evidence="1">
    <location>
        <begin position="259"/>
        <end position="283"/>
    </location>
</feature>
<sequence>MGDELKTTLDAILADLSSIKNEVTTIKGDQSRLNVAVNRLQSDHHSSGGSHSGKDTEHGAPPPPPPRKHGKHKLRFPRYDGSTDPVTWLHKAEQFFHADRTADDERMWLASFYMEGAAQDWYYRLEQNHGAPTWPDFVDKMQRAFGTPARSNPLDALMKLRRTGTVEEYKAQFLPMLARCRPLQEQDQIDIFTGGLRNPLQTDVELQHPTTLDDAMALARAFERRLELDEDEDSSTSRVPTRTNPPIRPRALPATSAPHTPPPAAKTVPQTPPAPTKGPPPAGPRFKRLTQQEMAQRRAEGLCFNCPEKFTKDHACMKKGLYLMELDDDTPVEDAAIDIHDNRVDDCETGGAKAMAHQLPMGFWSGLDEAANRERAPAHAGSSEGCA</sequence>
<feature type="region of interest" description="Disordered" evidence="1">
    <location>
        <begin position="42"/>
        <end position="75"/>
    </location>
</feature>
<evidence type="ECO:0000256" key="1">
    <source>
        <dbReference type="SAM" id="MobiDB-lite"/>
    </source>
</evidence>
<dbReference type="Proteomes" id="UP000604825">
    <property type="component" value="Unassembled WGS sequence"/>
</dbReference>
<dbReference type="EMBL" id="CAJGYO010000010">
    <property type="protein sequence ID" value="CAD6258844.1"/>
    <property type="molecule type" value="Genomic_DNA"/>
</dbReference>
<evidence type="ECO:0000313" key="4">
    <source>
        <dbReference type="Proteomes" id="UP000604825"/>
    </source>
</evidence>
<accession>A0A811QS81</accession>
<gene>
    <name evidence="3" type="ORF">NCGR_LOCUS42310</name>
</gene>
<proteinExistence type="predicted"/>
<name>A0A811QS81_9POAL</name>
<organism evidence="3 4">
    <name type="scientific">Miscanthus lutarioriparius</name>
    <dbReference type="NCBI Taxonomy" id="422564"/>
    <lineage>
        <taxon>Eukaryota</taxon>
        <taxon>Viridiplantae</taxon>
        <taxon>Streptophyta</taxon>
        <taxon>Embryophyta</taxon>
        <taxon>Tracheophyta</taxon>
        <taxon>Spermatophyta</taxon>
        <taxon>Magnoliopsida</taxon>
        <taxon>Liliopsida</taxon>
        <taxon>Poales</taxon>
        <taxon>Poaceae</taxon>
        <taxon>PACMAD clade</taxon>
        <taxon>Panicoideae</taxon>
        <taxon>Andropogonodae</taxon>
        <taxon>Andropogoneae</taxon>
        <taxon>Saccharinae</taxon>
        <taxon>Miscanthus</taxon>
    </lineage>
</organism>
<dbReference type="AlphaFoldDB" id="A0A811QS81"/>